<evidence type="ECO:0000313" key="1">
    <source>
        <dbReference type="EMBL" id="MDQ0905006.1"/>
    </source>
</evidence>
<protein>
    <recommendedName>
        <fullName evidence="3">Transposase</fullName>
    </recommendedName>
</protein>
<evidence type="ECO:0000313" key="2">
    <source>
        <dbReference type="Proteomes" id="UP001234216"/>
    </source>
</evidence>
<proteinExistence type="predicted"/>
<dbReference type="AlphaFoldDB" id="A0AAW8F6W7"/>
<evidence type="ECO:0008006" key="3">
    <source>
        <dbReference type="Google" id="ProtNLM"/>
    </source>
</evidence>
<accession>A0AAW8F6W7</accession>
<sequence>MRRRLHQDAIKPWQHRSWIFVTDRNFQVKAERVLDC</sequence>
<gene>
    <name evidence="1" type="ORF">QFZ22_000991</name>
</gene>
<organism evidence="1 2">
    <name type="scientific">Streptomyces canus</name>
    <dbReference type="NCBI Taxonomy" id="58343"/>
    <lineage>
        <taxon>Bacteria</taxon>
        <taxon>Bacillati</taxon>
        <taxon>Actinomycetota</taxon>
        <taxon>Actinomycetes</taxon>
        <taxon>Kitasatosporales</taxon>
        <taxon>Streptomycetaceae</taxon>
        <taxon>Streptomyces</taxon>
        <taxon>Streptomyces aurantiacus group</taxon>
    </lineage>
</organism>
<dbReference type="Proteomes" id="UP001234216">
    <property type="component" value="Unassembled WGS sequence"/>
</dbReference>
<dbReference type="EMBL" id="JAUSZV010000005">
    <property type="protein sequence ID" value="MDQ0905006.1"/>
    <property type="molecule type" value="Genomic_DNA"/>
</dbReference>
<reference evidence="1" key="1">
    <citation type="submission" date="2023-07" db="EMBL/GenBank/DDBJ databases">
        <title>Comparative genomics of wheat-associated soil bacteria to identify genetic determinants of phenazine resistance.</title>
        <authorList>
            <person name="Mouncey N."/>
        </authorList>
    </citation>
    <scope>NUCLEOTIDE SEQUENCE</scope>
    <source>
        <strain evidence="1">V4I22</strain>
    </source>
</reference>
<comment type="caution">
    <text evidence="1">The sequence shown here is derived from an EMBL/GenBank/DDBJ whole genome shotgun (WGS) entry which is preliminary data.</text>
</comment>
<name>A0AAW8F6W7_9ACTN</name>